<evidence type="ECO:0000313" key="1">
    <source>
        <dbReference type="EMBL" id="OAD69311.1"/>
    </source>
</evidence>
<protein>
    <submittedName>
        <fullName evidence="1">Uncharacterized protein</fullName>
    </submittedName>
</protein>
<dbReference type="RefSeq" id="XP_018287351.1">
    <property type="nucleotide sequence ID" value="XM_018441679.1"/>
</dbReference>
<keyword evidence="2" id="KW-1185">Reference proteome</keyword>
<dbReference type="OrthoDB" id="10373835at2759"/>
<organism evidence="1 2">
    <name type="scientific">Phycomyces blakesleeanus (strain ATCC 8743b / DSM 1359 / FGSC 10004 / NBRC 33097 / NRRL 1555)</name>
    <dbReference type="NCBI Taxonomy" id="763407"/>
    <lineage>
        <taxon>Eukaryota</taxon>
        <taxon>Fungi</taxon>
        <taxon>Fungi incertae sedis</taxon>
        <taxon>Mucoromycota</taxon>
        <taxon>Mucoromycotina</taxon>
        <taxon>Mucoromycetes</taxon>
        <taxon>Mucorales</taxon>
        <taxon>Phycomycetaceae</taxon>
        <taxon>Phycomyces</taxon>
    </lineage>
</organism>
<accession>A0A162ZVN4</accession>
<name>A0A162ZVN4_PHYB8</name>
<dbReference type="AlphaFoldDB" id="A0A162ZVN4"/>
<evidence type="ECO:0000313" key="2">
    <source>
        <dbReference type="Proteomes" id="UP000077315"/>
    </source>
</evidence>
<dbReference type="InParanoid" id="A0A162ZVN4"/>
<dbReference type="EMBL" id="KV440992">
    <property type="protein sequence ID" value="OAD69311.1"/>
    <property type="molecule type" value="Genomic_DNA"/>
</dbReference>
<sequence>MYFFYSSQPMREEVKITITTQSVPIIDEGKLVLQASLSGLLITCIVEDDLLGLELMKQNLPIGTHASLGGKFINIGNRIPVGETLNMLVTSVKIYTKVSGSSSETPKTGNKRQLSLSFDREATTEDLGSENDDFDSSEYIGYATEKRRRIQTREPTTGLRWSLDKFSEYPSSVTNYFLSLFGRISLLRGHQLINGDEANILLNAMHTIHCKGNNQKKDAVEFADIARKLTNMLNDCERDEHLPRYPFDDSVCSLPSDIYKLLCE</sequence>
<gene>
    <name evidence="1" type="ORF">PHYBLDRAFT_66722</name>
</gene>
<dbReference type="Proteomes" id="UP000077315">
    <property type="component" value="Unassembled WGS sequence"/>
</dbReference>
<dbReference type="GeneID" id="29002585"/>
<reference evidence="2" key="1">
    <citation type="submission" date="2015-06" db="EMBL/GenBank/DDBJ databases">
        <title>Expansion of signal transduction pathways in fungi by whole-genome duplication.</title>
        <authorList>
            <consortium name="DOE Joint Genome Institute"/>
            <person name="Corrochano L.M."/>
            <person name="Kuo A."/>
            <person name="Marcet-Houben M."/>
            <person name="Polaino S."/>
            <person name="Salamov A."/>
            <person name="Villalobos J.M."/>
            <person name="Alvarez M.I."/>
            <person name="Avalos J."/>
            <person name="Benito E.P."/>
            <person name="Benoit I."/>
            <person name="Burger G."/>
            <person name="Camino L.P."/>
            <person name="Canovas D."/>
            <person name="Cerda-Olmedo E."/>
            <person name="Cheng J.-F."/>
            <person name="Dominguez A."/>
            <person name="Elias M."/>
            <person name="Eslava A.P."/>
            <person name="Glaser F."/>
            <person name="Grimwood J."/>
            <person name="Gutierrez G."/>
            <person name="Heitman J."/>
            <person name="Henrissat B."/>
            <person name="Iturriaga E.A."/>
            <person name="Lang B.F."/>
            <person name="Lavin J.L."/>
            <person name="Lee S."/>
            <person name="Li W."/>
            <person name="Lindquist E."/>
            <person name="Lopez-Garcia S."/>
            <person name="Luque E.M."/>
            <person name="Marcos A.T."/>
            <person name="Martin J."/>
            <person name="McCluskey K."/>
            <person name="Medina H.R."/>
            <person name="Miralles-Duran A."/>
            <person name="Miyazaki A."/>
            <person name="Munoz-Torres E."/>
            <person name="Oguiza J.A."/>
            <person name="Ohm R."/>
            <person name="Olmedo M."/>
            <person name="Orejas M."/>
            <person name="Ortiz-Castellanos L."/>
            <person name="Pisabarro A.G."/>
            <person name="Rodriguez-Romero J."/>
            <person name="Ruiz-Herrera J."/>
            <person name="Ruiz-Vazquez R."/>
            <person name="Sanz C."/>
            <person name="Schackwitz W."/>
            <person name="Schmutz J."/>
            <person name="Shahriari M."/>
            <person name="Shelest E."/>
            <person name="Silva-Franco F."/>
            <person name="Soanes D."/>
            <person name="Syed K."/>
            <person name="Tagua V.G."/>
            <person name="Talbot N.J."/>
            <person name="Thon M."/>
            <person name="De vries R.P."/>
            <person name="Wiebenga A."/>
            <person name="Yadav J.S."/>
            <person name="Braun E.L."/>
            <person name="Baker S."/>
            <person name="Garre V."/>
            <person name="Horwitz B."/>
            <person name="Torres-Martinez S."/>
            <person name="Idnurm A."/>
            <person name="Herrera-Estrella A."/>
            <person name="Gabaldon T."/>
            <person name="Grigoriev I.V."/>
        </authorList>
    </citation>
    <scope>NUCLEOTIDE SEQUENCE [LARGE SCALE GENOMIC DNA]</scope>
    <source>
        <strain evidence="2">NRRL 1555(-)</strain>
    </source>
</reference>
<proteinExistence type="predicted"/>
<dbReference type="VEuPathDB" id="FungiDB:PHYBLDRAFT_66722"/>